<keyword evidence="3" id="KW-1185">Reference proteome</keyword>
<evidence type="ECO:0000313" key="2">
    <source>
        <dbReference type="EMBL" id="KAF5362859.1"/>
    </source>
</evidence>
<proteinExistence type="predicted"/>
<feature type="region of interest" description="Disordered" evidence="1">
    <location>
        <begin position="445"/>
        <end position="468"/>
    </location>
</feature>
<organism evidence="2 3">
    <name type="scientific">Tetrapyrgos nigripes</name>
    <dbReference type="NCBI Taxonomy" id="182062"/>
    <lineage>
        <taxon>Eukaryota</taxon>
        <taxon>Fungi</taxon>
        <taxon>Dikarya</taxon>
        <taxon>Basidiomycota</taxon>
        <taxon>Agaricomycotina</taxon>
        <taxon>Agaricomycetes</taxon>
        <taxon>Agaricomycetidae</taxon>
        <taxon>Agaricales</taxon>
        <taxon>Marasmiineae</taxon>
        <taxon>Marasmiaceae</taxon>
        <taxon>Tetrapyrgos</taxon>
    </lineage>
</organism>
<sequence>MLQRFAISRENNRVERLNDRKTLRLTCSRLALILRPFVFKEITLNIHKYKLIPGLSLLRALASPDNIYSQCVRTLYIDSLSPSFFPDPEFKEKEKACKSTVALYELARDWVSDGEDRATREYEELGTLLKPALESLKDLVAVHWCWHHKDEWAVEPVMQSLSSFRNLRECSFCDPYLGRPQFAATPFPEINQNLKALSIDISPPSTAPFPLLRFTTPASHSSHSYIDLSLFGFNTLGSSRRSCITHLCLNLESPEVLEIRNYFPNLTSLELRSRYANGRYHHTFEPLFSGLQSEQIYLRRLVVDILIEPVLDYTGTYSGLEVLSLKGPKWYSQPTSDESADRFYEEILPLHNGSLVKLEMEPEFESRWCFGENNAEVASASAGTFVSCQHIVEREWFCHSLIGDMAAYQQSQQLLREVNVQAVVWYYDSACPLLPTYTFPRHSSISCRSRNQPHPPTTTGTTSTNPSPTTLNLYPKEPVSIMLAQNSFSHAKPSEFDCQKIGVPKRLRYPRNCLQSSANITAAAIRLVIQAAPNNDDPRYEEPQERFLRLFSTILEHFKILALVEEGSGESRKPTGSFSTAEELYPGFIALSRAS</sequence>
<evidence type="ECO:0000313" key="3">
    <source>
        <dbReference type="Proteomes" id="UP000559256"/>
    </source>
</evidence>
<dbReference type="OrthoDB" id="3541472at2759"/>
<feature type="compositionally biased region" description="Low complexity" evidence="1">
    <location>
        <begin position="457"/>
        <end position="468"/>
    </location>
</feature>
<evidence type="ECO:0000256" key="1">
    <source>
        <dbReference type="SAM" id="MobiDB-lite"/>
    </source>
</evidence>
<name>A0A8H5LMT4_9AGAR</name>
<gene>
    <name evidence="2" type="ORF">D9758_007029</name>
</gene>
<dbReference type="AlphaFoldDB" id="A0A8H5LMT4"/>
<accession>A0A8H5LMT4</accession>
<protein>
    <submittedName>
        <fullName evidence="2">Uncharacterized protein</fullName>
    </submittedName>
</protein>
<comment type="caution">
    <text evidence="2">The sequence shown here is derived from an EMBL/GenBank/DDBJ whole genome shotgun (WGS) entry which is preliminary data.</text>
</comment>
<dbReference type="Proteomes" id="UP000559256">
    <property type="component" value="Unassembled WGS sequence"/>
</dbReference>
<reference evidence="2 3" key="1">
    <citation type="journal article" date="2020" name="ISME J.">
        <title>Uncovering the hidden diversity of litter-decomposition mechanisms in mushroom-forming fungi.</title>
        <authorList>
            <person name="Floudas D."/>
            <person name="Bentzer J."/>
            <person name="Ahren D."/>
            <person name="Johansson T."/>
            <person name="Persson P."/>
            <person name="Tunlid A."/>
        </authorList>
    </citation>
    <scope>NUCLEOTIDE SEQUENCE [LARGE SCALE GENOMIC DNA]</scope>
    <source>
        <strain evidence="2 3">CBS 291.85</strain>
    </source>
</reference>
<dbReference type="EMBL" id="JAACJM010000036">
    <property type="protein sequence ID" value="KAF5362859.1"/>
    <property type="molecule type" value="Genomic_DNA"/>
</dbReference>